<gene>
    <name evidence="2" type="ORF">BJX66DRAFT_225657</name>
</gene>
<feature type="transmembrane region" description="Helical" evidence="1">
    <location>
        <begin position="310"/>
        <end position="331"/>
    </location>
</feature>
<keyword evidence="3" id="KW-1185">Reference proteome</keyword>
<dbReference type="EMBL" id="JBFTWV010000058">
    <property type="protein sequence ID" value="KAL2793416.1"/>
    <property type="molecule type" value="Genomic_DNA"/>
</dbReference>
<proteinExistence type="predicted"/>
<evidence type="ECO:0000313" key="3">
    <source>
        <dbReference type="Proteomes" id="UP001610563"/>
    </source>
</evidence>
<sequence>MALDPSSTIDISRAFGPMNTNGHDQQLSNSQLLFHTHYMRMRSLANNTAHGQYIQSRISRDSLTDLLSRFQSETRNHLTATLVHDIPSADDTREAAVQSLLIFILRTWWMCRIGNFPGELGHGQTCVPWLGDSSFLDAVSEFFHKQAINKPNKTLELGKSFKACNLERFGQIRIMWTSNLPDHLRLYDPSDDNEPYLLLVFHQVWFLERQRDLGLFPAGLVEETLLTLALLLPKYDLATTKWFRMQIKSMDYCLDSRAAELDPLEPSQRSTAGFHYWESRLVVLKNVYDASEPMTITHWWRDRRRRVQWATFWIAALVLMLTIFFGIVQSIEGALQVYKAYHP</sequence>
<name>A0ABR4G337_9EURO</name>
<keyword evidence="1" id="KW-0472">Membrane</keyword>
<keyword evidence="1" id="KW-1133">Transmembrane helix</keyword>
<comment type="caution">
    <text evidence="2">The sequence shown here is derived from an EMBL/GenBank/DDBJ whole genome shotgun (WGS) entry which is preliminary data.</text>
</comment>
<accession>A0ABR4G337</accession>
<organism evidence="2 3">
    <name type="scientific">Aspergillus keveii</name>
    <dbReference type="NCBI Taxonomy" id="714993"/>
    <lineage>
        <taxon>Eukaryota</taxon>
        <taxon>Fungi</taxon>
        <taxon>Dikarya</taxon>
        <taxon>Ascomycota</taxon>
        <taxon>Pezizomycotina</taxon>
        <taxon>Eurotiomycetes</taxon>
        <taxon>Eurotiomycetidae</taxon>
        <taxon>Eurotiales</taxon>
        <taxon>Aspergillaceae</taxon>
        <taxon>Aspergillus</taxon>
        <taxon>Aspergillus subgen. Nidulantes</taxon>
    </lineage>
</organism>
<evidence type="ECO:0000313" key="2">
    <source>
        <dbReference type="EMBL" id="KAL2793416.1"/>
    </source>
</evidence>
<keyword evidence="1" id="KW-0812">Transmembrane</keyword>
<evidence type="ECO:0000256" key="1">
    <source>
        <dbReference type="SAM" id="Phobius"/>
    </source>
</evidence>
<protein>
    <submittedName>
        <fullName evidence="2">Uncharacterized protein</fullName>
    </submittedName>
</protein>
<dbReference type="Proteomes" id="UP001610563">
    <property type="component" value="Unassembled WGS sequence"/>
</dbReference>
<reference evidence="2 3" key="1">
    <citation type="submission" date="2024-07" db="EMBL/GenBank/DDBJ databases">
        <title>Section-level genome sequencing and comparative genomics of Aspergillus sections Usti and Cavernicolus.</title>
        <authorList>
            <consortium name="Lawrence Berkeley National Laboratory"/>
            <person name="Nybo J.L."/>
            <person name="Vesth T.C."/>
            <person name="Theobald S."/>
            <person name="Frisvad J.C."/>
            <person name="Larsen T.O."/>
            <person name="Kjaerboelling I."/>
            <person name="Rothschild-Mancinelli K."/>
            <person name="Lyhne E.K."/>
            <person name="Kogle M.E."/>
            <person name="Barry K."/>
            <person name="Clum A."/>
            <person name="Na H."/>
            <person name="Ledsgaard L."/>
            <person name="Lin J."/>
            <person name="Lipzen A."/>
            <person name="Kuo A."/>
            <person name="Riley R."/>
            <person name="Mondo S."/>
            <person name="Labutti K."/>
            <person name="Haridas S."/>
            <person name="Pangalinan J."/>
            <person name="Salamov A.A."/>
            <person name="Simmons B.A."/>
            <person name="Magnuson J.K."/>
            <person name="Chen J."/>
            <person name="Drula E."/>
            <person name="Henrissat B."/>
            <person name="Wiebenga A."/>
            <person name="Lubbers R.J."/>
            <person name="Gomes A.C."/>
            <person name="Makela M.R."/>
            <person name="Stajich J."/>
            <person name="Grigoriev I.V."/>
            <person name="Mortensen U.H."/>
            <person name="De Vries R.P."/>
            <person name="Baker S.E."/>
            <person name="Andersen M.R."/>
        </authorList>
    </citation>
    <scope>NUCLEOTIDE SEQUENCE [LARGE SCALE GENOMIC DNA]</scope>
    <source>
        <strain evidence="2 3">CBS 209.92</strain>
    </source>
</reference>